<dbReference type="EMBL" id="CP025491">
    <property type="protein sequence ID" value="AUH72814.1"/>
    <property type="molecule type" value="Genomic_DNA"/>
</dbReference>
<name>A0A2H5FMP3_9GAMM</name>
<dbReference type="KEGG" id="lsh:CAB17_12785"/>
<dbReference type="Proteomes" id="UP000234343">
    <property type="component" value="Chromosome"/>
</dbReference>
<keyword evidence="1" id="KW-0812">Transmembrane</keyword>
<evidence type="ECO:0008006" key="4">
    <source>
        <dbReference type="Google" id="ProtNLM"/>
    </source>
</evidence>
<dbReference type="AlphaFoldDB" id="A0A2H5FMP3"/>
<gene>
    <name evidence="2" type="ORF">CAB17_12785</name>
</gene>
<feature type="transmembrane region" description="Helical" evidence="1">
    <location>
        <begin position="31"/>
        <end position="49"/>
    </location>
</feature>
<keyword evidence="1" id="KW-1133">Transmembrane helix</keyword>
<evidence type="ECO:0000313" key="3">
    <source>
        <dbReference type="Proteomes" id="UP000234343"/>
    </source>
</evidence>
<reference evidence="2 3" key="1">
    <citation type="submission" date="2017-12" db="EMBL/GenBank/DDBJ databases">
        <title>Legionella sainthelensi LA01-117, whole genome sequence of a clinical isolate from New Zealand.</title>
        <authorList>
            <person name="Cree S.L."/>
            <person name="Slow S."/>
            <person name="Kennedy M.A."/>
            <person name="Murdoch D.R."/>
            <person name="Biggs P.J."/>
            <person name="Anderson T."/>
        </authorList>
    </citation>
    <scope>NUCLEOTIDE SEQUENCE [LARGE SCALE GENOMIC DNA]</scope>
    <source>
        <strain evidence="2 3">LA01-117</strain>
    </source>
</reference>
<dbReference type="RefSeq" id="WP_012979185.1">
    <property type="nucleotide sequence ID" value="NZ_CP025491.2"/>
</dbReference>
<dbReference type="GeneID" id="40926089"/>
<keyword evidence="3" id="KW-1185">Reference proteome</keyword>
<protein>
    <recommendedName>
        <fullName evidence="4">SHOCT domain-containing protein</fullName>
    </recommendedName>
</protein>
<sequence>MAKIFWGISFLSTLGAILYYNLFTPNSAPQQAALAAMTLVIAILPYCLARAVAEAEKIAEVKEKTELHKEINSTFLDYFILNRISLLFTLTNVEHLSTPTYEQIINRVNYLKKLLDEDLISNDEYEQARNYLLVTLKDNLKQQIER</sequence>
<proteinExistence type="predicted"/>
<keyword evidence="1" id="KW-0472">Membrane</keyword>
<evidence type="ECO:0000256" key="1">
    <source>
        <dbReference type="SAM" id="Phobius"/>
    </source>
</evidence>
<accession>A0A2H5FMP3</accession>
<evidence type="ECO:0000313" key="2">
    <source>
        <dbReference type="EMBL" id="AUH72814.1"/>
    </source>
</evidence>
<organism evidence="2 3">
    <name type="scientific">Legionella sainthelensi</name>
    <dbReference type="NCBI Taxonomy" id="28087"/>
    <lineage>
        <taxon>Bacteria</taxon>
        <taxon>Pseudomonadati</taxon>
        <taxon>Pseudomonadota</taxon>
        <taxon>Gammaproteobacteria</taxon>
        <taxon>Legionellales</taxon>
        <taxon>Legionellaceae</taxon>
        <taxon>Legionella</taxon>
    </lineage>
</organism>